<accession>A0A0P7ZPC5</accession>
<sequence>MLSYLLLILIIGPFIGAAAIAFFHSHSLLSPLLVLVGMMVGAITILFSGFAWLQSLHSEWMQSQAVGFILIPAILPFYAYLGAVSGASLVPMLYGYSKDQEISGWFIVAAVALTIIVTGFIPAAVLTTQSIDANGSGVSTRENEVFLILLPIVTAAIGTASAWLSSAFTFWVFSLCRLLR</sequence>
<feature type="transmembrane region" description="Helical" evidence="1">
    <location>
        <begin position="65"/>
        <end position="90"/>
    </location>
</feature>
<organism evidence="2 3">
    <name type="scientific">Phormidesmis priestleyi Ana</name>
    <dbReference type="NCBI Taxonomy" id="1666911"/>
    <lineage>
        <taxon>Bacteria</taxon>
        <taxon>Bacillati</taxon>
        <taxon>Cyanobacteriota</taxon>
        <taxon>Cyanophyceae</taxon>
        <taxon>Leptolyngbyales</taxon>
        <taxon>Leptolyngbyaceae</taxon>
        <taxon>Phormidesmis</taxon>
    </lineage>
</organism>
<evidence type="ECO:0000313" key="2">
    <source>
        <dbReference type="EMBL" id="KPQ31422.1"/>
    </source>
</evidence>
<dbReference type="Proteomes" id="UP000050465">
    <property type="component" value="Unassembled WGS sequence"/>
</dbReference>
<feature type="transmembrane region" description="Helical" evidence="1">
    <location>
        <begin position="32"/>
        <end position="53"/>
    </location>
</feature>
<reference evidence="2 3" key="1">
    <citation type="submission" date="2015-09" db="EMBL/GenBank/DDBJ databases">
        <title>Identification and resolution of microdiversity through metagenomic sequencing of parallel consortia.</title>
        <authorList>
            <person name="Nelson W.C."/>
            <person name="Romine M.F."/>
            <person name="Lindemann S.R."/>
        </authorList>
    </citation>
    <scope>NUCLEOTIDE SEQUENCE [LARGE SCALE GENOMIC DNA]</scope>
    <source>
        <strain evidence="2">Ana</strain>
    </source>
</reference>
<keyword evidence="1" id="KW-0472">Membrane</keyword>
<evidence type="ECO:0000256" key="1">
    <source>
        <dbReference type="SAM" id="Phobius"/>
    </source>
</evidence>
<dbReference type="AlphaFoldDB" id="A0A0P7ZPC5"/>
<gene>
    <name evidence="2" type="ORF">HLUCCA11_23775</name>
</gene>
<feature type="transmembrane region" description="Helical" evidence="1">
    <location>
        <begin position="145"/>
        <end position="173"/>
    </location>
</feature>
<protein>
    <submittedName>
        <fullName evidence="2">Uncharacterized protein</fullName>
    </submittedName>
</protein>
<dbReference type="EMBL" id="LJZR01000104">
    <property type="protein sequence ID" value="KPQ31422.1"/>
    <property type="molecule type" value="Genomic_DNA"/>
</dbReference>
<comment type="caution">
    <text evidence="2">The sequence shown here is derived from an EMBL/GenBank/DDBJ whole genome shotgun (WGS) entry which is preliminary data.</text>
</comment>
<evidence type="ECO:0000313" key="3">
    <source>
        <dbReference type="Proteomes" id="UP000050465"/>
    </source>
</evidence>
<proteinExistence type="predicted"/>
<feature type="transmembrane region" description="Helical" evidence="1">
    <location>
        <begin position="6"/>
        <end position="25"/>
    </location>
</feature>
<keyword evidence="1" id="KW-0812">Transmembrane</keyword>
<name>A0A0P7ZPC5_9CYAN</name>
<keyword evidence="1" id="KW-1133">Transmembrane helix</keyword>
<feature type="transmembrane region" description="Helical" evidence="1">
    <location>
        <begin position="102"/>
        <end position="125"/>
    </location>
</feature>